<name>A0AA37BKK8_9ACTN</name>
<proteinExistence type="predicted"/>
<dbReference type="InterPro" id="IPR011032">
    <property type="entry name" value="GroES-like_sf"/>
</dbReference>
<sequence>MRATFIYGAGDVRVEDAPDPVLQAPTDALVRVVRACVCGSDLHPYHDLPASEQGRPIGHEFVSVVEETGPEVSTLRRGDFVIAPFAYSDNTCEFCREGLHTSERASLTVMRSAWVTVRASSAQICSSRSPRFHRRSSLSIGKAGRGATASGRRWPAPAAVNSPGPNPKVTVSRAGDAASSGSVPASAPPGRPPPPRRRLRAVPAG</sequence>
<dbReference type="PANTHER" id="PTHR42813">
    <property type="entry name" value="ZINC-TYPE ALCOHOL DEHYDROGENASE-LIKE"/>
    <property type="match status" value="1"/>
</dbReference>
<dbReference type="Proteomes" id="UP000627984">
    <property type="component" value="Unassembled WGS sequence"/>
</dbReference>
<evidence type="ECO:0000256" key="4">
    <source>
        <dbReference type="SAM" id="MobiDB-lite"/>
    </source>
</evidence>
<dbReference type="SUPFAM" id="SSF50129">
    <property type="entry name" value="GroES-like"/>
    <property type="match status" value="1"/>
</dbReference>
<gene>
    <name evidence="6" type="ORF">GCM10010126_47990</name>
</gene>
<reference evidence="6" key="1">
    <citation type="journal article" date="2014" name="Int. J. Syst. Evol. Microbiol.">
        <title>Complete genome sequence of Corynebacterium casei LMG S-19264T (=DSM 44701T), isolated from a smear-ripened cheese.</title>
        <authorList>
            <consortium name="US DOE Joint Genome Institute (JGI-PGF)"/>
            <person name="Walter F."/>
            <person name="Albersmeier A."/>
            <person name="Kalinowski J."/>
            <person name="Ruckert C."/>
        </authorList>
    </citation>
    <scope>NUCLEOTIDE SEQUENCE</scope>
    <source>
        <strain evidence="6">JCM 3093</strain>
    </source>
</reference>
<keyword evidence="2" id="KW-0479">Metal-binding</keyword>
<feature type="domain" description="Alcohol dehydrogenase-like N-terminal" evidence="5">
    <location>
        <begin position="25"/>
        <end position="103"/>
    </location>
</feature>
<dbReference type="EMBL" id="BMQD01000016">
    <property type="protein sequence ID" value="GGK83038.1"/>
    <property type="molecule type" value="Genomic_DNA"/>
</dbReference>
<comment type="caution">
    <text evidence="6">The sequence shown here is derived from an EMBL/GenBank/DDBJ whole genome shotgun (WGS) entry which is preliminary data.</text>
</comment>
<dbReference type="Gene3D" id="3.90.180.10">
    <property type="entry name" value="Medium-chain alcohol dehydrogenases, catalytic domain"/>
    <property type="match status" value="1"/>
</dbReference>
<dbReference type="InterPro" id="IPR013154">
    <property type="entry name" value="ADH-like_N"/>
</dbReference>
<comment type="cofactor">
    <cofactor evidence="1">
        <name>Zn(2+)</name>
        <dbReference type="ChEBI" id="CHEBI:29105"/>
    </cofactor>
</comment>
<feature type="region of interest" description="Disordered" evidence="4">
    <location>
        <begin position="135"/>
        <end position="205"/>
    </location>
</feature>
<feature type="compositionally biased region" description="Basic residues" evidence="4">
    <location>
        <begin position="194"/>
        <end position="205"/>
    </location>
</feature>
<dbReference type="PANTHER" id="PTHR42813:SF2">
    <property type="entry name" value="DEHYDROGENASE, ZINC-CONTAINING, PUTATIVE (AFU_ORTHOLOGUE AFUA_2G02810)-RELATED"/>
    <property type="match status" value="1"/>
</dbReference>
<protein>
    <recommendedName>
        <fullName evidence="5">Alcohol dehydrogenase-like N-terminal domain-containing protein</fullName>
    </recommendedName>
</protein>
<dbReference type="GO" id="GO:0046872">
    <property type="term" value="F:metal ion binding"/>
    <property type="evidence" value="ECO:0007669"/>
    <property type="project" value="UniProtKB-KW"/>
</dbReference>
<evidence type="ECO:0000259" key="5">
    <source>
        <dbReference type="Pfam" id="PF08240"/>
    </source>
</evidence>
<organism evidence="6 7">
    <name type="scientific">Planomonospora parontospora</name>
    <dbReference type="NCBI Taxonomy" id="58119"/>
    <lineage>
        <taxon>Bacteria</taxon>
        <taxon>Bacillati</taxon>
        <taxon>Actinomycetota</taxon>
        <taxon>Actinomycetes</taxon>
        <taxon>Streptosporangiales</taxon>
        <taxon>Streptosporangiaceae</taxon>
        <taxon>Planomonospora</taxon>
    </lineage>
</organism>
<evidence type="ECO:0000313" key="7">
    <source>
        <dbReference type="Proteomes" id="UP000627984"/>
    </source>
</evidence>
<evidence type="ECO:0000256" key="2">
    <source>
        <dbReference type="ARBA" id="ARBA00022723"/>
    </source>
</evidence>
<evidence type="ECO:0000256" key="3">
    <source>
        <dbReference type="ARBA" id="ARBA00022833"/>
    </source>
</evidence>
<feature type="compositionally biased region" description="Low complexity" evidence="4">
    <location>
        <begin position="174"/>
        <end position="185"/>
    </location>
</feature>
<evidence type="ECO:0000313" key="6">
    <source>
        <dbReference type="EMBL" id="GGK83038.1"/>
    </source>
</evidence>
<keyword evidence="3" id="KW-0862">Zinc</keyword>
<reference evidence="6" key="2">
    <citation type="submission" date="2022-09" db="EMBL/GenBank/DDBJ databases">
        <authorList>
            <person name="Sun Q."/>
            <person name="Ohkuma M."/>
        </authorList>
    </citation>
    <scope>NUCLEOTIDE SEQUENCE</scope>
    <source>
        <strain evidence="6">JCM 3093</strain>
    </source>
</reference>
<dbReference type="AlphaFoldDB" id="A0AA37BKK8"/>
<dbReference type="Pfam" id="PF08240">
    <property type="entry name" value="ADH_N"/>
    <property type="match status" value="1"/>
</dbReference>
<accession>A0AA37BKK8</accession>
<evidence type="ECO:0000256" key="1">
    <source>
        <dbReference type="ARBA" id="ARBA00001947"/>
    </source>
</evidence>